<dbReference type="PRINTS" id="PR01438">
    <property type="entry name" value="UNVRSLSTRESS"/>
</dbReference>
<dbReference type="InterPro" id="IPR014729">
    <property type="entry name" value="Rossmann-like_a/b/a_fold"/>
</dbReference>
<dbReference type="Gene3D" id="3.40.50.620">
    <property type="entry name" value="HUPs"/>
    <property type="match status" value="2"/>
</dbReference>
<feature type="domain" description="UspA" evidence="2">
    <location>
        <begin position="153"/>
        <end position="280"/>
    </location>
</feature>
<dbReference type="InterPro" id="IPR006015">
    <property type="entry name" value="Universal_stress_UspA"/>
</dbReference>
<evidence type="ECO:0000313" key="3">
    <source>
        <dbReference type="EMBL" id="QDT02102.1"/>
    </source>
</evidence>
<dbReference type="PANTHER" id="PTHR43010">
    <property type="entry name" value="UNIVERSAL STRESS PROTEIN SLR1230"/>
    <property type="match status" value="1"/>
</dbReference>
<comment type="similarity">
    <text evidence="1">Belongs to the universal stress protein A family.</text>
</comment>
<dbReference type="PANTHER" id="PTHR43010:SF1">
    <property type="entry name" value="USPA DOMAIN-CONTAINING PROTEIN"/>
    <property type="match status" value="1"/>
</dbReference>
<dbReference type="OrthoDB" id="6368426at2"/>
<dbReference type="KEGG" id="rlc:K227x_04730"/>
<accession>A0A517N4P7</accession>
<dbReference type="SUPFAM" id="SSF52402">
    <property type="entry name" value="Adenine nucleotide alpha hydrolases-like"/>
    <property type="match status" value="2"/>
</dbReference>
<organism evidence="3 4">
    <name type="scientific">Rubripirellula lacrimiformis</name>
    <dbReference type="NCBI Taxonomy" id="1930273"/>
    <lineage>
        <taxon>Bacteria</taxon>
        <taxon>Pseudomonadati</taxon>
        <taxon>Planctomycetota</taxon>
        <taxon>Planctomycetia</taxon>
        <taxon>Pirellulales</taxon>
        <taxon>Pirellulaceae</taxon>
        <taxon>Rubripirellula</taxon>
    </lineage>
</organism>
<reference evidence="3 4" key="1">
    <citation type="submission" date="2019-02" db="EMBL/GenBank/DDBJ databases">
        <title>Deep-cultivation of Planctomycetes and their phenomic and genomic characterization uncovers novel biology.</title>
        <authorList>
            <person name="Wiegand S."/>
            <person name="Jogler M."/>
            <person name="Boedeker C."/>
            <person name="Pinto D."/>
            <person name="Vollmers J."/>
            <person name="Rivas-Marin E."/>
            <person name="Kohn T."/>
            <person name="Peeters S.H."/>
            <person name="Heuer A."/>
            <person name="Rast P."/>
            <person name="Oberbeckmann S."/>
            <person name="Bunk B."/>
            <person name="Jeske O."/>
            <person name="Meyerdierks A."/>
            <person name="Storesund J.E."/>
            <person name="Kallscheuer N."/>
            <person name="Luecker S."/>
            <person name="Lage O.M."/>
            <person name="Pohl T."/>
            <person name="Merkel B.J."/>
            <person name="Hornburger P."/>
            <person name="Mueller R.-W."/>
            <person name="Bruemmer F."/>
            <person name="Labrenz M."/>
            <person name="Spormann A.M."/>
            <person name="Op den Camp H."/>
            <person name="Overmann J."/>
            <person name="Amann R."/>
            <person name="Jetten M.S.M."/>
            <person name="Mascher T."/>
            <person name="Medema M.H."/>
            <person name="Devos D.P."/>
            <person name="Kaster A.-K."/>
            <person name="Ovreas L."/>
            <person name="Rohde M."/>
            <person name="Galperin M.Y."/>
            <person name="Jogler C."/>
        </authorList>
    </citation>
    <scope>NUCLEOTIDE SEQUENCE [LARGE SCALE GENOMIC DNA]</scope>
    <source>
        <strain evidence="3 4">K22_7</strain>
    </source>
</reference>
<dbReference type="AlphaFoldDB" id="A0A517N4P7"/>
<keyword evidence="4" id="KW-1185">Reference proteome</keyword>
<gene>
    <name evidence="3" type="ORF">K227x_04730</name>
</gene>
<dbReference type="Pfam" id="PF00582">
    <property type="entry name" value="Usp"/>
    <property type="match status" value="2"/>
</dbReference>
<sequence length="299" mass="32884">MKKIMLATDGSSVAEDAAKFLAHLPHDEKIELTIVSVLYVPGTQKTYLVGDWFETCMAQERKRADEAFARIQSIFAGANVSLNHIVREGNPGETIILVSQEVQPELLVIGATGQSAIARVLLGSTSDYVATHAPCSVLVVRPNPDRAKTHRLRVAIGYEDNGPAQAALEEFSEFGWAGQTDLRVVSVTYQLGFYDVPREGPSTKFVDAAVDQLRKVATDVKGELIHSDHIGEGLIRYITSEDIDLIVVGETPRTRLGRILMGSMTRFVLRHAPCSVWITRNRMIHGIDKHASHVETATQ</sequence>
<dbReference type="RefSeq" id="WP_145167869.1">
    <property type="nucleotide sequence ID" value="NZ_CP036525.1"/>
</dbReference>
<name>A0A517N4P7_9BACT</name>
<proteinExistence type="inferred from homology"/>
<dbReference type="Proteomes" id="UP000318538">
    <property type="component" value="Chromosome"/>
</dbReference>
<evidence type="ECO:0000256" key="1">
    <source>
        <dbReference type="ARBA" id="ARBA00008791"/>
    </source>
</evidence>
<dbReference type="InterPro" id="IPR051688">
    <property type="entry name" value="USP_A"/>
</dbReference>
<dbReference type="EMBL" id="CP036525">
    <property type="protein sequence ID" value="QDT02102.1"/>
    <property type="molecule type" value="Genomic_DNA"/>
</dbReference>
<evidence type="ECO:0000259" key="2">
    <source>
        <dbReference type="Pfam" id="PF00582"/>
    </source>
</evidence>
<dbReference type="InterPro" id="IPR006016">
    <property type="entry name" value="UspA"/>
</dbReference>
<feature type="domain" description="UspA" evidence="2">
    <location>
        <begin position="1"/>
        <end position="141"/>
    </location>
</feature>
<evidence type="ECO:0000313" key="4">
    <source>
        <dbReference type="Proteomes" id="UP000318538"/>
    </source>
</evidence>
<protein>
    <submittedName>
        <fullName evidence="3">Universal stress protein/MT2699</fullName>
    </submittedName>
</protein>
<dbReference type="CDD" id="cd00293">
    <property type="entry name" value="USP-like"/>
    <property type="match status" value="2"/>
</dbReference>